<comment type="similarity">
    <text evidence="2">Belongs to the TonB-dependent receptor family. Hemoglobin/haptoglobin binding protein subfamily.</text>
</comment>
<dbReference type="GO" id="GO:0015344">
    <property type="term" value="F:siderophore uptake transmembrane transporter activity"/>
    <property type="evidence" value="ECO:0007669"/>
    <property type="project" value="TreeGrafter"/>
</dbReference>
<keyword evidence="17" id="KW-1185">Reference proteome</keyword>
<sequence length="751" mass="82803">MPRSTPPFALKPAMALLLLAPATLMAENTTTFSPVTVTATRSAQTLSEVPSTVSVIDQEQIDRQNINRPADLIRYEPGVSVGGNGSRFGSDGFTIRGVGGNRVLTQIDGVSVPSAFEFGPFLNARRDYIDLDSVKQVEIIRGPASSLYGSDAIGGVVSFISKDAKDYLGADKDFYMRLKTGYDGADDSWMKGATFAGRAGQFDGVLQLTHRHGHALNTYGGQGGIGSSREEANPIDFSTENLLAKLGWDYAPNQRLQLTYEKLNDKADSKIRSSYGTSSSTRIFGTTYSNTLTETSDAEDSTDRQHVSLKHEFDLSSAISDRIQWQLSYQDSQIRQETYDNRYSWMSFGAPSTTPTSAKRERFRDSRYEDTQWGLTSQVDKQISNHFVTYGADLKRSESSNLRRGGERVISTGAIIPSSETFPLSDFPDPTIDKYGLFIQDRIELGRWTLLPGLRYDHFKLKPDVTPEYLNATRADQNPSNFSDDHWSPKFAATYHIDDAHSVYGQYAAGFRAPDAIDIYGEFINAAHGYQTIANPNLKPETSQSLETGLRGEYAHGSFGVALFYNRYEDFIEQVTLASDPTGNGRTTFQNQNLDRVTIRGAEARGDLQLGAFGMPQGSYLKGAVAYARGKDESTGQPINSVDPLKGVFGLGYNHDERFGGELTWTLVAAKERVDETQITNQYEPSGYGIVDLTTRWAIGGGVTVNAGLYNLTDKQYWNWGDVRGITASNAGLSRYSQPGRYGAVNVSWEL</sequence>
<evidence type="ECO:0000256" key="2">
    <source>
        <dbReference type="ARBA" id="ARBA00008143"/>
    </source>
</evidence>
<dbReference type="STRING" id="1429083.GCA_001885685_02601"/>
<keyword evidence="8 11" id="KW-0472">Membrane</keyword>
<keyword evidence="3 11" id="KW-0813">Transport</keyword>
<evidence type="ECO:0000313" key="17">
    <source>
        <dbReference type="Proteomes" id="UP000185766"/>
    </source>
</evidence>
<evidence type="ECO:0000256" key="10">
    <source>
        <dbReference type="ARBA" id="ARBA00023237"/>
    </source>
</evidence>
<keyword evidence="4 11" id="KW-1134">Transmembrane beta strand</keyword>
<dbReference type="InterPro" id="IPR000531">
    <property type="entry name" value="Beta-barrel_TonB"/>
</dbReference>
<dbReference type="InterPro" id="IPR010949">
    <property type="entry name" value="TonB_Hb/transfer/lactofer_rcpt"/>
</dbReference>
<proteinExistence type="inferred from homology"/>
<dbReference type="GO" id="GO:0044718">
    <property type="term" value="P:siderophore transmembrane transport"/>
    <property type="evidence" value="ECO:0007669"/>
    <property type="project" value="TreeGrafter"/>
</dbReference>
<dbReference type="CDD" id="cd01347">
    <property type="entry name" value="ligand_gated_channel"/>
    <property type="match status" value="1"/>
</dbReference>
<dbReference type="RefSeq" id="WP_074865641.1">
    <property type="nucleotide sequence ID" value="NZ_FOAS01000004.1"/>
</dbReference>
<dbReference type="GO" id="GO:0009279">
    <property type="term" value="C:cell outer membrane"/>
    <property type="evidence" value="ECO:0007669"/>
    <property type="project" value="UniProtKB-SubCell"/>
</dbReference>
<dbReference type="GO" id="GO:0015232">
    <property type="term" value="F:heme transmembrane transporter activity"/>
    <property type="evidence" value="ECO:0007669"/>
    <property type="project" value="InterPro"/>
</dbReference>
<dbReference type="InterPro" id="IPR037066">
    <property type="entry name" value="Plug_dom_sf"/>
</dbReference>
<evidence type="ECO:0000256" key="9">
    <source>
        <dbReference type="ARBA" id="ARBA00023170"/>
    </source>
</evidence>
<evidence type="ECO:0000256" key="13">
    <source>
        <dbReference type="SAM" id="SignalP"/>
    </source>
</evidence>
<keyword evidence="10 11" id="KW-0998">Cell outer membrane</keyword>
<dbReference type="EMBL" id="FOAS01000004">
    <property type="protein sequence ID" value="SEK63935.1"/>
    <property type="molecule type" value="Genomic_DNA"/>
</dbReference>
<dbReference type="PANTHER" id="PTHR30069">
    <property type="entry name" value="TONB-DEPENDENT OUTER MEMBRANE RECEPTOR"/>
    <property type="match status" value="1"/>
</dbReference>
<evidence type="ECO:0000256" key="4">
    <source>
        <dbReference type="ARBA" id="ARBA00022452"/>
    </source>
</evidence>
<feature type="chain" id="PRO_5010242060" evidence="13">
    <location>
        <begin position="27"/>
        <end position="751"/>
    </location>
</feature>
<dbReference type="Pfam" id="PF07715">
    <property type="entry name" value="Plug"/>
    <property type="match status" value="1"/>
</dbReference>
<evidence type="ECO:0000259" key="15">
    <source>
        <dbReference type="Pfam" id="PF07715"/>
    </source>
</evidence>
<dbReference type="Gene3D" id="2.40.170.20">
    <property type="entry name" value="TonB-dependent receptor, beta-barrel domain"/>
    <property type="match status" value="1"/>
</dbReference>
<evidence type="ECO:0000256" key="8">
    <source>
        <dbReference type="ARBA" id="ARBA00023136"/>
    </source>
</evidence>
<evidence type="ECO:0000256" key="6">
    <source>
        <dbReference type="ARBA" id="ARBA00022729"/>
    </source>
</evidence>
<comment type="subcellular location">
    <subcellularLocation>
        <location evidence="1 11">Cell outer membrane</location>
        <topology evidence="1 11">Multi-pass membrane protein</topology>
    </subcellularLocation>
</comment>
<evidence type="ECO:0000256" key="7">
    <source>
        <dbReference type="ARBA" id="ARBA00023077"/>
    </source>
</evidence>
<dbReference type="NCBIfam" id="TIGR01785">
    <property type="entry name" value="TonB-hemin"/>
    <property type="match status" value="1"/>
</dbReference>
<keyword evidence="6 13" id="KW-0732">Signal</keyword>
<evidence type="ECO:0000313" key="16">
    <source>
        <dbReference type="EMBL" id="SEK63935.1"/>
    </source>
</evidence>
<feature type="domain" description="TonB-dependent receptor plug" evidence="15">
    <location>
        <begin position="46"/>
        <end position="156"/>
    </location>
</feature>
<keyword evidence="7 12" id="KW-0798">TonB box</keyword>
<dbReference type="PROSITE" id="PS52016">
    <property type="entry name" value="TONB_DEPENDENT_REC_3"/>
    <property type="match status" value="1"/>
</dbReference>
<dbReference type="InterPro" id="IPR036942">
    <property type="entry name" value="Beta-barrel_TonB_sf"/>
</dbReference>
<accession>A0A1H7IT24</accession>
<dbReference type="Proteomes" id="UP000185766">
    <property type="component" value="Unassembled WGS sequence"/>
</dbReference>
<name>A0A1H7IT24_9GAMM</name>
<keyword evidence="9 16" id="KW-0675">Receptor</keyword>
<organism evidence="16 17">
    <name type="scientific">Atopomonas hussainii</name>
    <dbReference type="NCBI Taxonomy" id="1429083"/>
    <lineage>
        <taxon>Bacteria</taxon>
        <taxon>Pseudomonadati</taxon>
        <taxon>Pseudomonadota</taxon>
        <taxon>Gammaproteobacteria</taxon>
        <taxon>Pseudomonadales</taxon>
        <taxon>Pseudomonadaceae</taxon>
        <taxon>Atopomonas</taxon>
    </lineage>
</organism>
<gene>
    <name evidence="16" type="ORF">SAMN05216214_10419</name>
</gene>
<dbReference type="InterPro" id="IPR011276">
    <property type="entry name" value="TonB_haem/Hb_rcpt"/>
</dbReference>
<feature type="signal peptide" evidence="13">
    <location>
        <begin position="1"/>
        <end position="26"/>
    </location>
</feature>
<keyword evidence="5 11" id="KW-0812">Transmembrane</keyword>
<dbReference type="SUPFAM" id="SSF56935">
    <property type="entry name" value="Porins"/>
    <property type="match status" value="1"/>
</dbReference>
<evidence type="ECO:0000256" key="5">
    <source>
        <dbReference type="ARBA" id="ARBA00022692"/>
    </source>
</evidence>
<evidence type="ECO:0000256" key="1">
    <source>
        <dbReference type="ARBA" id="ARBA00004571"/>
    </source>
</evidence>
<reference evidence="16 17" key="1">
    <citation type="submission" date="2016-10" db="EMBL/GenBank/DDBJ databases">
        <authorList>
            <person name="de Groot N.N."/>
        </authorList>
    </citation>
    <scope>NUCLEOTIDE SEQUENCE [LARGE SCALE GENOMIC DNA]</scope>
    <source>
        <strain evidence="16 17">JCM 19513</strain>
    </source>
</reference>
<evidence type="ECO:0000256" key="11">
    <source>
        <dbReference type="PROSITE-ProRule" id="PRU01360"/>
    </source>
</evidence>
<evidence type="ECO:0000259" key="14">
    <source>
        <dbReference type="Pfam" id="PF00593"/>
    </source>
</evidence>
<dbReference type="Pfam" id="PF00593">
    <property type="entry name" value="TonB_dep_Rec_b-barrel"/>
    <property type="match status" value="1"/>
</dbReference>
<dbReference type="InterPro" id="IPR039426">
    <property type="entry name" value="TonB-dep_rcpt-like"/>
</dbReference>
<dbReference type="AlphaFoldDB" id="A0A1H7IT24"/>
<dbReference type="NCBIfam" id="TIGR01786">
    <property type="entry name" value="TonB-hemlactrns"/>
    <property type="match status" value="1"/>
</dbReference>
<evidence type="ECO:0000256" key="12">
    <source>
        <dbReference type="RuleBase" id="RU003357"/>
    </source>
</evidence>
<dbReference type="PANTHER" id="PTHR30069:SF29">
    <property type="entry name" value="HEMOGLOBIN AND HEMOGLOBIN-HAPTOGLOBIN-BINDING PROTEIN 1-RELATED"/>
    <property type="match status" value="1"/>
</dbReference>
<evidence type="ECO:0000256" key="3">
    <source>
        <dbReference type="ARBA" id="ARBA00022448"/>
    </source>
</evidence>
<dbReference type="Gene3D" id="2.170.130.10">
    <property type="entry name" value="TonB-dependent receptor, plug domain"/>
    <property type="match status" value="1"/>
</dbReference>
<protein>
    <submittedName>
        <fullName evidence="16">Hemoglobin/transferrin/lactoferrin receptor protein</fullName>
    </submittedName>
</protein>
<feature type="domain" description="TonB-dependent receptor-like beta-barrel" evidence="14">
    <location>
        <begin position="248"/>
        <end position="712"/>
    </location>
</feature>
<dbReference type="InterPro" id="IPR012910">
    <property type="entry name" value="Plug_dom"/>
</dbReference>